<reference evidence="2 3" key="1">
    <citation type="journal article" date="2017" name="G3 (Bethesda)">
        <title>First Draft Genome Sequence of the Pathogenic Fungus Lomentospora prolificans (Formerly Scedosporium prolificans).</title>
        <authorList>
            <person name="Luo R."/>
            <person name="Zimin A."/>
            <person name="Workman R."/>
            <person name="Fan Y."/>
            <person name="Pertea G."/>
            <person name="Grossman N."/>
            <person name="Wear M.P."/>
            <person name="Jia B."/>
            <person name="Miller H."/>
            <person name="Casadevall A."/>
            <person name="Timp W."/>
            <person name="Zhang S.X."/>
            <person name="Salzberg S.L."/>
        </authorList>
    </citation>
    <scope>NUCLEOTIDE SEQUENCE [LARGE SCALE GENOMIC DNA]</scope>
    <source>
        <strain evidence="2 3">JHH-5317</strain>
    </source>
</reference>
<feature type="domain" description="Xylose isomerase-like TIM barrel" evidence="1">
    <location>
        <begin position="25"/>
        <end position="319"/>
    </location>
</feature>
<organism evidence="2 3">
    <name type="scientific">Lomentospora prolificans</name>
    <dbReference type="NCBI Taxonomy" id="41688"/>
    <lineage>
        <taxon>Eukaryota</taxon>
        <taxon>Fungi</taxon>
        <taxon>Dikarya</taxon>
        <taxon>Ascomycota</taxon>
        <taxon>Pezizomycotina</taxon>
        <taxon>Sordariomycetes</taxon>
        <taxon>Hypocreomycetidae</taxon>
        <taxon>Microascales</taxon>
        <taxon>Microascaceae</taxon>
        <taxon>Lomentospora</taxon>
    </lineage>
</organism>
<dbReference type="Pfam" id="PF01261">
    <property type="entry name" value="AP_endonuc_2"/>
    <property type="match status" value="1"/>
</dbReference>
<dbReference type="AlphaFoldDB" id="A0A2N3MY81"/>
<protein>
    <recommendedName>
        <fullName evidence="1">Xylose isomerase-like TIM barrel domain-containing protein</fullName>
    </recommendedName>
</protein>
<dbReference type="InterPro" id="IPR036237">
    <property type="entry name" value="Xyl_isomerase-like_sf"/>
</dbReference>
<sequence length="356" mass="39775">MAFKLGICTLSLGQASAGHSLSDKLRAARAHGIQGVEIFDEDLYHLADSFPGGRLQECNRLAAAVVIRHLCEAEGLAIICLQPFRHYEGIIDRACHAQRFAELQHYMTLAQLLGTDLILIPSSFLPSEQLSASDDDAVADLVKAADYAAQMQPPIRIAYEALCWGTRCDVWERSWEMVTRVNKPNFGMCIDTFNLAGRVYADPSSPTGKTPNAEQDIAESMQRLVKYVDASKIFFVQMGDAARLSEPIQPGHMLYNKDQPCRMSWSRHCRLFYGEQHLGGYLPIKDIMVAVLRGVGYRGWVSYEIFNHKLSNRESSIPNEMAQRAADGFGKMIKDVFGSADRPMSNSGAWEQRSYL</sequence>
<keyword evidence="3" id="KW-1185">Reference proteome</keyword>
<evidence type="ECO:0000313" key="3">
    <source>
        <dbReference type="Proteomes" id="UP000233524"/>
    </source>
</evidence>
<dbReference type="SUPFAM" id="SSF51658">
    <property type="entry name" value="Xylose isomerase-like"/>
    <property type="match status" value="1"/>
</dbReference>
<dbReference type="Gene3D" id="3.20.20.150">
    <property type="entry name" value="Divalent-metal-dependent TIM barrel enzymes"/>
    <property type="match status" value="1"/>
</dbReference>
<evidence type="ECO:0000259" key="1">
    <source>
        <dbReference type="Pfam" id="PF01261"/>
    </source>
</evidence>
<dbReference type="InParanoid" id="A0A2N3MY81"/>
<dbReference type="EMBL" id="NLAX01001623">
    <property type="protein sequence ID" value="PKS05126.1"/>
    <property type="molecule type" value="Genomic_DNA"/>
</dbReference>
<dbReference type="STRING" id="41688.A0A2N3MY81"/>
<dbReference type="PANTHER" id="PTHR12110:SF21">
    <property type="entry name" value="XYLOSE ISOMERASE-LIKE TIM BARREL DOMAIN-CONTAINING PROTEIN"/>
    <property type="match status" value="1"/>
</dbReference>
<dbReference type="InterPro" id="IPR013022">
    <property type="entry name" value="Xyl_isomerase-like_TIM-brl"/>
</dbReference>
<accession>A0A2N3MY81</accession>
<dbReference type="Proteomes" id="UP000233524">
    <property type="component" value="Unassembled WGS sequence"/>
</dbReference>
<proteinExistence type="predicted"/>
<comment type="caution">
    <text evidence="2">The sequence shown here is derived from an EMBL/GenBank/DDBJ whole genome shotgun (WGS) entry which is preliminary data.</text>
</comment>
<dbReference type="InterPro" id="IPR050312">
    <property type="entry name" value="IolE/XylAMocC-like"/>
</dbReference>
<name>A0A2N3MY81_9PEZI</name>
<evidence type="ECO:0000313" key="2">
    <source>
        <dbReference type="EMBL" id="PKS05126.1"/>
    </source>
</evidence>
<dbReference type="VEuPathDB" id="FungiDB:jhhlp_008493"/>
<dbReference type="OrthoDB" id="5360893at2759"/>
<gene>
    <name evidence="2" type="ORF">jhhlp_008493</name>
</gene>
<dbReference type="PANTHER" id="PTHR12110">
    <property type="entry name" value="HYDROXYPYRUVATE ISOMERASE"/>
    <property type="match status" value="1"/>
</dbReference>